<comment type="similarity">
    <text evidence="2">Belongs to the cation diffusion facilitator (CDF) transporter (TC 2.A.4) family. SLC30A subfamily.</text>
</comment>
<organism evidence="9">
    <name type="scientific">Gongylonema pulchrum</name>
    <dbReference type="NCBI Taxonomy" id="637853"/>
    <lineage>
        <taxon>Eukaryota</taxon>
        <taxon>Metazoa</taxon>
        <taxon>Ecdysozoa</taxon>
        <taxon>Nematoda</taxon>
        <taxon>Chromadorea</taxon>
        <taxon>Rhabditida</taxon>
        <taxon>Spirurina</taxon>
        <taxon>Spiruromorpha</taxon>
        <taxon>Spiruroidea</taxon>
        <taxon>Gongylonematidae</taxon>
        <taxon>Gongylonema</taxon>
    </lineage>
</organism>
<evidence type="ECO:0000259" key="8">
    <source>
        <dbReference type="Pfam" id="PF01545"/>
    </source>
</evidence>
<dbReference type="GO" id="GO:0005886">
    <property type="term" value="C:plasma membrane"/>
    <property type="evidence" value="ECO:0007669"/>
    <property type="project" value="TreeGrafter"/>
</dbReference>
<name>A0A183EPL6_9BILA</name>
<evidence type="ECO:0000256" key="5">
    <source>
        <dbReference type="ARBA" id="ARBA00022989"/>
    </source>
</evidence>
<evidence type="ECO:0000256" key="6">
    <source>
        <dbReference type="ARBA" id="ARBA00023136"/>
    </source>
</evidence>
<dbReference type="WBParaSite" id="GPUH_0002293501-mRNA-1">
    <property type="protein sequence ID" value="GPUH_0002293501-mRNA-1"/>
    <property type="gene ID" value="GPUH_0002293501"/>
</dbReference>
<evidence type="ECO:0000256" key="3">
    <source>
        <dbReference type="ARBA" id="ARBA00022692"/>
    </source>
</evidence>
<feature type="transmembrane region" description="Helical" evidence="7">
    <location>
        <begin position="96"/>
        <end position="117"/>
    </location>
</feature>
<dbReference type="GO" id="GO:0005385">
    <property type="term" value="F:zinc ion transmembrane transporter activity"/>
    <property type="evidence" value="ECO:0007669"/>
    <property type="project" value="TreeGrafter"/>
</dbReference>
<dbReference type="SUPFAM" id="SSF161111">
    <property type="entry name" value="Cation efflux protein transmembrane domain-like"/>
    <property type="match status" value="1"/>
</dbReference>
<evidence type="ECO:0000256" key="2">
    <source>
        <dbReference type="ARBA" id="ARBA00008873"/>
    </source>
</evidence>
<evidence type="ECO:0000313" key="9">
    <source>
        <dbReference type="WBParaSite" id="GPUH_0002293501-mRNA-1"/>
    </source>
</evidence>
<feature type="transmembrane region" description="Helical" evidence="7">
    <location>
        <begin position="62"/>
        <end position="84"/>
    </location>
</feature>
<dbReference type="Gene3D" id="1.20.1510.10">
    <property type="entry name" value="Cation efflux protein transmembrane domain"/>
    <property type="match status" value="1"/>
</dbReference>
<accession>A0A183EPL6</accession>
<reference evidence="9" key="1">
    <citation type="submission" date="2016-06" db="UniProtKB">
        <authorList>
            <consortium name="WormBaseParasite"/>
        </authorList>
    </citation>
    <scope>IDENTIFICATION</scope>
</reference>
<dbReference type="InterPro" id="IPR027469">
    <property type="entry name" value="Cation_efflux_TMD_sf"/>
</dbReference>
<dbReference type="NCBIfam" id="TIGR01297">
    <property type="entry name" value="CDF"/>
    <property type="match status" value="1"/>
</dbReference>
<keyword evidence="4" id="KW-0864">Zinc transport</keyword>
<keyword evidence="4" id="KW-0813">Transport</keyword>
<evidence type="ECO:0000256" key="7">
    <source>
        <dbReference type="SAM" id="Phobius"/>
    </source>
</evidence>
<dbReference type="InterPro" id="IPR058533">
    <property type="entry name" value="Cation_efflux_TM"/>
</dbReference>
<dbReference type="PANTHER" id="PTHR11562">
    <property type="entry name" value="CATION EFFLUX PROTEIN/ ZINC TRANSPORTER"/>
    <property type="match status" value="1"/>
</dbReference>
<keyword evidence="5 7" id="KW-1133">Transmembrane helix</keyword>
<protein>
    <submittedName>
        <fullName evidence="9">Zinc transporter 8</fullName>
    </submittedName>
</protein>
<dbReference type="InterPro" id="IPR002524">
    <property type="entry name" value="Cation_efflux"/>
</dbReference>
<keyword evidence="4" id="KW-0862">Zinc</keyword>
<sequence>LSAFFIVVEFTGGVLAHSLAIMTDAGHMLSDLLSFIISIIAIRLARSPANYRLSFGFDRAEVLGAMVSIVIIWILTTVLVMSAVQRIVSGDLDVDTNTMIVTAGAGVCFNVIMGIVLRYCRHPHSQQPVGHSHVQNLSI</sequence>
<keyword evidence="4" id="KW-0406">Ion transport</keyword>
<evidence type="ECO:0000256" key="4">
    <source>
        <dbReference type="ARBA" id="ARBA00022906"/>
    </source>
</evidence>
<keyword evidence="6 7" id="KW-0472">Membrane</keyword>
<feature type="transmembrane region" description="Helical" evidence="7">
    <location>
        <begin position="25"/>
        <end position="42"/>
    </location>
</feature>
<dbReference type="AlphaFoldDB" id="A0A183EPL6"/>
<feature type="domain" description="Cation efflux protein transmembrane" evidence="8">
    <location>
        <begin position="3"/>
        <end position="119"/>
    </location>
</feature>
<keyword evidence="3 7" id="KW-0812">Transmembrane</keyword>
<dbReference type="InterPro" id="IPR050681">
    <property type="entry name" value="CDF/SLC30A"/>
</dbReference>
<dbReference type="PANTHER" id="PTHR11562:SF84">
    <property type="entry name" value="LD05335P"/>
    <property type="match status" value="1"/>
</dbReference>
<evidence type="ECO:0000256" key="1">
    <source>
        <dbReference type="ARBA" id="ARBA00004141"/>
    </source>
</evidence>
<dbReference type="Pfam" id="PF01545">
    <property type="entry name" value="Cation_efflux"/>
    <property type="match status" value="1"/>
</dbReference>
<proteinExistence type="inferred from homology"/>
<dbReference type="GO" id="GO:0010043">
    <property type="term" value="P:response to zinc ion"/>
    <property type="evidence" value="ECO:0007669"/>
    <property type="project" value="TreeGrafter"/>
</dbReference>
<comment type="subcellular location">
    <subcellularLocation>
        <location evidence="1">Membrane</location>
        <topology evidence="1">Multi-pass membrane protein</topology>
    </subcellularLocation>
</comment>